<proteinExistence type="predicted"/>
<sequence length="70" mass="7781">MALSNDTVLSESHFNHLAFRFTKALHPLRNFEATVKVGPDDDGVLSVSDIGIIPPLREELEFQPTACLRC</sequence>
<protein>
    <submittedName>
        <fullName evidence="1">Uncharacterized protein</fullName>
    </submittedName>
</protein>
<name>A0A3S5B6M2_9PLAT</name>
<comment type="caution">
    <text evidence="1">The sequence shown here is derived from an EMBL/GenBank/DDBJ whole genome shotgun (WGS) entry which is preliminary data.</text>
</comment>
<dbReference type="EMBL" id="CAAALY010256589">
    <property type="protein sequence ID" value="VEL38004.1"/>
    <property type="molecule type" value="Genomic_DNA"/>
</dbReference>
<evidence type="ECO:0000313" key="2">
    <source>
        <dbReference type="Proteomes" id="UP000784294"/>
    </source>
</evidence>
<reference evidence="1" key="1">
    <citation type="submission" date="2018-11" db="EMBL/GenBank/DDBJ databases">
        <authorList>
            <consortium name="Pathogen Informatics"/>
        </authorList>
    </citation>
    <scope>NUCLEOTIDE SEQUENCE</scope>
</reference>
<gene>
    <name evidence="1" type="ORF">PXEA_LOCUS31444</name>
</gene>
<evidence type="ECO:0000313" key="1">
    <source>
        <dbReference type="EMBL" id="VEL38004.1"/>
    </source>
</evidence>
<dbReference type="AlphaFoldDB" id="A0A3S5B6M2"/>
<dbReference type="Proteomes" id="UP000784294">
    <property type="component" value="Unassembled WGS sequence"/>
</dbReference>
<accession>A0A3S5B6M2</accession>
<organism evidence="1 2">
    <name type="scientific">Protopolystoma xenopodis</name>
    <dbReference type="NCBI Taxonomy" id="117903"/>
    <lineage>
        <taxon>Eukaryota</taxon>
        <taxon>Metazoa</taxon>
        <taxon>Spiralia</taxon>
        <taxon>Lophotrochozoa</taxon>
        <taxon>Platyhelminthes</taxon>
        <taxon>Monogenea</taxon>
        <taxon>Polyopisthocotylea</taxon>
        <taxon>Polystomatidea</taxon>
        <taxon>Polystomatidae</taxon>
        <taxon>Protopolystoma</taxon>
    </lineage>
</organism>
<keyword evidence="2" id="KW-1185">Reference proteome</keyword>